<feature type="domain" description="J" evidence="3">
    <location>
        <begin position="2"/>
        <end position="65"/>
    </location>
</feature>
<dbReference type="InterPro" id="IPR001623">
    <property type="entry name" value="DnaJ_domain"/>
</dbReference>
<feature type="transmembrane region" description="Helical" evidence="2">
    <location>
        <begin position="492"/>
        <end position="519"/>
    </location>
</feature>
<keyword evidence="2" id="KW-0812">Transmembrane</keyword>
<dbReference type="RefSeq" id="WP_115079208.1">
    <property type="nucleotide sequence ID" value="NZ_CP022313.1"/>
</dbReference>
<protein>
    <submittedName>
        <fullName evidence="4">Molecular chaperone DnaJ</fullName>
    </submittedName>
</protein>
<feature type="transmembrane region" description="Helical" evidence="2">
    <location>
        <begin position="539"/>
        <end position="562"/>
    </location>
</feature>
<dbReference type="AlphaFoldDB" id="A0A345V2H2"/>
<dbReference type="SUPFAM" id="SSF46565">
    <property type="entry name" value="Chaperone J-domain"/>
    <property type="match status" value="1"/>
</dbReference>
<sequence>MECWSVLQLPEDAGLRDIKRSYARLLKVFRPDEDAAGFQRLREAYEHALSIAQWRLENEETEEHGDVMLAPGIAALAVQEQSMAQPLQKTGTDAWDYPAALFEPVTPAAPEAPLESPVLRVQPLNPEPFNLEPVEPTADPAIEAASQLLNGLSDTNLDERWEQARQQDCAQAFQTLLLTLCFDQPALRLSIARWAVQHLGWLGPWQEIVIGDGQRSILANELLMDYRQSLETLLASQNEREFLSLLKTYPAQPWLQVFDRREHWQQIILQLLLDTEWSVPLFDRVSQLFGWDDTKGIHPQPDWLWQSLIERCNQESLYDTLCARAEDQRNGSPDALAARMLISPMKPRQQKDMTDRFIPADWQACQQLSETLKWRFPDLLARLPYADVFYWRRFLPRYIAAETWLRSWAAIALALWLFYLPAEHKTTAMSIVIPLAFACVPVWFFRIGLSYWFLISAHLIVQDLWLTERIIPRRWNPDTRWLVLRHGVPQAVMILLFSVMLGGLGAFTYIGVILIGLWHKRRIGTLDPEFSDKHPWLTALHWAHFSPLQLLFLVVMTGVILASQLGYSLKHLFPG</sequence>
<dbReference type="InterPro" id="IPR036869">
    <property type="entry name" value="J_dom_sf"/>
</dbReference>
<dbReference type="CDD" id="cd06257">
    <property type="entry name" value="DnaJ"/>
    <property type="match status" value="1"/>
</dbReference>
<keyword evidence="2" id="KW-1133">Transmembrane helix</keyword>
<dbReference type="EMBL" id="CP022313">
    <property type="protein sequence ID" value="AXJ06924.1"/>
    <property type="molecule type" value="Genomic_DNA"/>
</dbReference>
<evidence type="ECO:0000313" key="5">
    <source>
        <dbReference type="Proteomes" id="UP000254535"/>
    </source>
</evidence>
<dbReference type="Gene3D" id="1.10.287.110">
    <property type="entry name" value="DnaJ domain"/>
    <property type="match status" value="1"/>
</dbReference>
<gene>
    <name evidence="4" type="ORF">CFN16_23165</name>
</gene>
<reference evidence="4 5" key="1">
    <citation type="submission" date="2017-07" db="EMBL/GenBank/DDBJ databases">
        <title>Genome sequence of Pseudomonas NEP1.</title>
        <authorList>
            <person name="Nascimento F.X."/>
        </authorList>
    </citation>
    <scope>NUCLEOTIDE SEQUENCE [LARGE SCALE GENOMIC DNA]</scope>
    <source>
        <strain evidence="4 5">NEP1</strain>
    </source>
</reference>
<proteinExistence type="predicted"/>
<name>A0A345V2H2_PSEFL</name>
<organism evidence="4 5">
    <name type="scientific">Pseudomonas fluorescens</name>
    <dbReference type="NCBI Taxonomy" id="294"/>
    <lineage>
        <taxon>Bacteria</taxon>
        <taxon>Pseudomonadati</taxon>
        <taxon>Pseudomonadota</taxon>
        <taxon>Gammaproteobacteria</taxon>
        <taxon>Pseudomonadales</taxon>
        <taxon>Pseudomonadaceae</taxon>
        <taxon>Pseudomonas</taxon>
    </lineage>
</organism>
<feature type="transmembrane region" description="Helical" evidence="2">
    <location>
        <begin position="427"/>
        <end position="445"/>
    </location>
</feature>
<keyword evidence="1" id="KW-0143">Chaperone</keyword>
<evidence type="ECO:0000313" key="4">
    <source>
        <dbReference type="EMBL" id="AXJ06924.1"/>
    </source>
</evidence>
<keyword evidence="2" id="KW-0472">Membrane</keyword>
<evidence type="ECO:0000256" key="1">
    <source>
        <dbReference type="ARBA" id="ARBA00023186"/>
    </source>
</evidence>
<evidence type="ECO:0000259" key="3">
    <source>
        <dbReference type="PROSITE" id="PS50076"/>
    </source>
</evidence>
<feature type="transmembrane region" description="Helical" evidence="2">
    <location>
        <begin position="403"/>
        <end position="420"/>
    </location>
</feature>
<dbReference type="Proteomes" id="UP000254535">
    <property type="component" value="Chromosome"/>
</dbReference>
<accession>A0A345V2H2</accession>
<evidence type="ECO:0000256" key="2">
    <source>
        <dbReference type="SAM" id="Phobius"/>
    </source>
</evidence>
<dbReference type="PROSITE" id="PS50076">
    <property type="entry name" value="DNAJ_2"/>
    <property type="match status" value="1"/>
</dbReference>